<keyword evidence="2" id="KW-1185">Reference proteome</keyword>
<dbReference type="Proteomes" id="UP000276133">
    <property type="component" value="Unassembled WGS sequence"/>
</dbReference>
<comment type="caution">
    <text evidence="1">The sequence shown here is derived from an EMBL/GenBank/DDBJ whole genome shotgun (WGS) entry which is preliminary data.</text>
</comment>
<proteinExistence type="predicted"/>
<dbReference type="EMBL" id="REGN01003758">
    <property type="protein sequence ID" value="RNA20931.1"/>
    <property type="molecule type" value="Genomic_DNA"/>
</dbReference>
<reference evidence="1 2" key="1">
    <citation type="journal article" date="2018" name="Sci. Rep.">
        <title>Genomic signatures of local adaptation to the degree of environmental predictability in rotifers.</title>
        <authorList>
            <person name="Franch-Gras L."/>
            <person name="Hahn C."/>
            <person name="Garcia-Roger E.M."/>
            <person name="Carmona M.J."/>
            <person name="Serra M."/>
            <person name="Gomez A."/>
        </authorList>
    </citation>
    <scope>NUCLEOTIDE SEQUENCE [LARGE SCALE GENOMIC DNA]</scope>
    <source>
        <strain evidence="1">HYR1</strain>
    </source>
</reference>
<protein>
    <submittedName>
        <fullName evidence="1">Uncharacterized protein</fullName>
    </submittedName>
</protein>
<name>A0A3M7RBV3_BRAPC</name>
<evidence type="ECO:0000313" key="1">
    <source>
        <dbReference type="EMBL" id="RNA20931.1"/>
    </source>
</evidence>
<dbReference type="AlphaFoldDB" id="A0A3M7RBV3"/>
<accession>A0A3M7RBV3</accession>
<gene>
    <name evidence="1" type="ORF">BpHYR1_025524</name>
</gene>
<sequence>MEKKLARMIKFIELHIKKFVYSWSELGLDLRLVTFKQLWINGKIVLVKKSIELVVVIGFKFLNNKERNEKNVQLSQL</sequence>
<organism evidence="1 2">
    <name type="scientific">Brachionus plicatilis</name>
    <name type="common">Marine rotifer</name>
    <name type="synonym">Brachionus muelleri</name>
    <dbReference type="NCBI Taxonomy" id="10195"/>
    <lineage>
        <taxon>Eukaryota</taxon>
        <taxon>Metazoa</taxon>
        <taxon>Spiralia</taxon>
        <taxon>Gnathifera</taxon>
        <taxon>Rotifera</taxon>
        <taxon>Eurotatoria</taxon>
        <taxon>Monogononta</taxon>
        <taxon>Pseudotrocha</taxon>
        <taxon>Ploima</taxon>
        <taxon>Brachionidae</taxon>
        <taxon>Brachionus</taxon>
    </lineage>
</organism>
<evidence type="ECO:0000313" key="2">
    <source>
        <dbReference type="Proteomes" id="UP000276133"/>
    </source>
</evidence>